<comment type="caution">
    <text evidence="1">The sequence shown here is derived from an EMBL/GenBank/DDBJ whole genome shotgun (WGS) entry which is preliminary data.</text>
</comment>
<keyword evidence="2" id="KW-1185">Reference proteome</keyword>
<dbReference type="EMBL" id="JAFBMS010000011">
    <property type="protein sequence ID" value="KAG9348177.1"/>
    <property type="molecule type" value="Genomic_DNA"/>
</dbReference>
<proteinExistence type="predicted"/>
<accession>A0A8T2PHA6</accession>
<sequence>MEEWRKRRRGGGRGQAGVYSRVNWLSQSSRSIRGAAEVTADSHGFYMLSHILPGQGYKHQLRQMEAENGFDQ</sequence>
<gene>
    <name evidence="1" type="ORF">JZ751_001912</name>
</gene>
<protein>
    <submittedName>
        <fullName evidence="1">Uncharacterized protein</fullName>
    </submittedName>
</protein>
<name>A0A8T2PHA6_9TELE</name>
<reference evidence="1" key="1">
    <citation type="thesis" date="2021" institute="BYU ScholarsArchive" country="Provo, UT, USA">
        <title>Applications of and Algorithms for Genome Assembly and Genomic Analyses with an Emphasis on Marine Teleosts.</title>
        <authorList>
            <person name="Pickett B.D."/>
        </authorList>
    </citation>
    <scope>NUCLEOTIDE SEQUENCE</scope>
    <source>
        <strain evidence="1">HI-2016</strain>
    </source>
</reference>
<dbReference type="Proteomes" id="UP000824540">
    <property type="component" value="Unassembled WGS sequence"/>
</dbReference>
<evidence type="ECO:0000313" key="1">
    <source>
        <dbReference type="EMBL" id="KAG9348177.1"/>
    </source>
</evidence>
<dbReference type="AlphaFoldDB" id="A0A8T2PHA6"/>
<evidence type="ECO:0000313" key="2">
    <source>
        <dbReference type="Proteomes" id="UP000824540"/>
    </source>
</evidence>
<organism evidence="1 2">
    <name type="scientific">Albula glossodonta</name>
    <name type="common">roundjaw bonefish</name>
    <dbReference type="NCBI Taxonomy" id="121402"/>
    <lineage>
        <taxon>Eukaryota</taxon>
        <taxon>Metazoa</taxon>
        <taxon>Chordata</taxon>
        <taxon>Craniata</taxon>
        <taxon>Vertebrata</taxon>
        <taxon>Euteleostomi</taxon>
        <taxon>Actinopterygii</taxon>
        <taxon>Neopterygii</taxon>
        <taxon>Teleostei</taxon>
        <taxon>Albuliformes</taxon>
        <taxon>Albulidae</taxon>
        <taxon>Albula</taxon>
    </lineage>
</organism>